<dbReference type="STRING" id="1962155.B1813_00085"/>
<keyword evidence="3" id="KW-0963">Cytoplasm</keyword>
<keyword evidence="4" id="KW-0143">Chaperone</keyword>
<comment type="subcellular location">
    <subcellularLocation>
        <location evidence="1">Cytoplasm</location>
    </subcellularLocation>
</comment>
<accession>A0A1V9ABQ0</accession>
<evidence type="ECO:0000256" key="1">
    <source>
        <dbReference type="ARBA" id="ARBA00004496"/>
    </source>
</evidence>
<proteinExistence type="inferred from homology"/>
<protein>
    <submittedName>
        <fullName evidence="5">Cytochrome C biogenesis protein</fullName>
    </submittedName>
</protein>
<dbReference type="AlphaFoldDB" id="A0A1V9ABQ0"/>
<sequence length="268" mass="27834">MTTIAEHAAEGAIALDLVELDLLATEAGTRPPFPLRVPSFGRIEGERTALLAGAARSLAERGLATGQGPTGLAADLVAALRDQRGTLDLVVAGDAAVTGVVALVRGESAVVCRQSLAGVPGRVSVTTVTAVALTDEFTGLVPPTRAARAMPITLPPGVVGDAIRLLENTAGAAAPHQRVRTLVRERGGDPAAVDALLTLLPSVSGRGQLGTVRYRNGHAERGPELSWLDSPSGRVRVHQDDRGWVSVNPLRHSELVHELRAAAARART</sequence>
<evidence type="ECO:0000256" key="4">
    <source>
        <dbReference type="ARBA" id="ARBA00023186"/>
    </source>
</evidence>
<dbReference type="InterPro" id="IPR025734">
    <property type="entry name" value="EspG"/>
</dbReference>
<evidence type="ECO:0000313" key="6">
    <source>
        <dbReference type="Proteomes" id="UP000192591"/>
    </source>
</evidence>
<gene>
    <name evidence="5" type="ORF">B1813_00085</name>
</gene>
<comment type="similarity">
    <text evidence="2">Belongs to the EspG family.</text>
</comment>
<evidence type="ECO:0000256" key="2">
    <source>
        <dbReference type="ARBA" id="ARBA00006411"/>
    </source>
</evidence>
<dbReference type="Proteomes" id="UP000192591">
    <property type="component" value="Unassembled WGS sequence"/>
</dbReference>
<evidence type="ECO:0000313" key="5">
    <source>
        <dbReference type="EMBL" id="OQO94557.1"/>
    </source>
</evidence>
<name>A0A1V9ABQ0_SACPI</name>
<evidence type="ECO:0000256" key="3">
    <source>
        <dbReference type="ARBA" id="ARBA00022490"/>
    </source>
</evidence>
<dbReference type="EMBL" id="MWIH01000002">
    <property type="protein sequence ID" value="OQO94557.1"/>
    <property type="molecule type" value="Genomic_DNA"/>
</dbReference>
<dbReference type="RefSeq" id="WP_081190008.1">
    <property type="nucleotide sequence ID" value="NZ_MWIH01000002.1"/>
</dbReference>
<organism evidence="5 6">
    <name type="scientific">Saccharomonospora piscinae</name>
    <dbReference type="NCBI Taxonomy" id="687388"/>
    <lineage>
        <taxon>Bacteria</taxon>
        <taxon>Bacillati</taxon>
        <taxon>Actinomycetota</taxon>
        <taxon>Actinomycetes</taxon>
        <taxon>Pseudonocardiales</taxon>
        <taxon>Pseudonocardiaceae</taxon>
        <taxon>Saccharomonospora</taxon>
    </lineage>
</organism>
<comment type="caution">
    <text evidence="5">The sequence shown here is derived from an EMBL/GenBank/DDBJ whole genome shotgun (WGS) entry which is preliminary data.</text>
</comment>
<reference evidence="5 6" key="1">
    <citation type="submission" date="2017-02" db="EMBL/GenBank/DDBJ databases">
        <title>Draft genome of Saccharomonospora sp. 154.</title>
        <authorList>
            <person name="Alonso-Carmona G.S."/>
            <person name="De La Haba R."/>
            <person name="Vera-Gargallo B."/>
            <person name="Sandoval-Trujillo A.H."/>
            <person name="Ramirez-Duran N."/>
            <person name="Ventosa A."/>
        </authorList>
    </citation>
    <scope>NUCLEOTIDE SEQUENCE [LARGE SCALE GENOMIC DNA]</scope>
    <source>
        <strain evidence="5 6">LRS4.154</strain>
    </source>
</reference>
<dbReference type="Pfam" id="PF14011">
    <property type="entry name" value="ESX-1_EspG"/>
    <property type="match status" value="1"/>
</dbReference>
<keyword evidence="6" id="KW-1185">Reference proteome</keyword>